<dbReference type="Proteomes" id="UP001597213">
    <property type="component" value="Unassembled WGS sequence"/>
</dbReference>
<reference evidence="3" key="1">
    <citation type="journal article" date="2019" name="Int. J. Syst. Evol. Microbiol.">
        <title>The Global Catalogue of Microorganisms (GCM) 10K type strain sequencing project: providing services to taxonomists for standard genome sequencing and annotation.</title>
        <authorList>
            <consortium name="The Broad Institute Genomics Platform"/>
            <consortium name="The Broad Institute Genome Sequencing Center for Infectious Disease"/>
            <person name="Wu L."/>
            <person name="Ma J."/>
        </authorList>
    </citation>
    <scope>NUCLEOTIDE SEQUENCE [LARGE SCALE GENOMIC DNA]</scope>
    <source>
        <strain evidence="3">CCUG 56029</strain>
    </source>
</reference>
<accession>A0ABW4R613</accession>
<feature type="domain" description="DUF2169" evidence="1">
    <location>
        <begin position="22"/>
        <end position="315"/>
    </location>
</feature>
<sequence length="343" mass="37037">MWDLTNDTPFAATAGFARDARGAEVRCSAVVAVFEPVDQHTCRQLEAGDPRLVPIFGGKDAAALLHDADLVPFRPNTDIIITGDAVAPGGRKAPWIDIGLDIGKLSRRLQARPAAVLRRGRWGWKVEPEETGIDRLAIGWDVALGGRDPFAPDQDDALCPDNPVGKGWSLNLSRARSGDSIAMPQLIRAGEDIQPDKPMPTPAGTGLVHPAWPVRGRHAGTFDAAWQRNVAPLLPADFDPAFHQAAPADQVYPGIMAGGERVTITGMHEEGAWSFRLPQVVMAQTCRIGGATDTARMRLISVQIDAAQRRVRMVWNAATPCTGRDHLLERTALLVVQMSGIRA</sequence>
<dbReference type="EMBL" id="JBHUEN010000020">
    <property type="protein sequence ID" value="MFD1881575.1"/>
    <property type="molecule type" value="Genomic_DNA"/>
</dbReference>
<name>A0ABW4R613_9RHOB</name>
<organism evidence="2 3">
    <name type="scientific">Paracoccus pacificus</name>
    <dbReference type="NCBI Taxonomy" id="1463598"/>
    <lineage>
        <taxon>Bacteria</taxon>
        <taxon>Pseudomonadati</taxon>
        <taxon>Pseudomonadota</taxon>
        <taxon>Alphaproteobacteria</taxon>
        <taxon>Rhodobacterales</taxon>
        <taxon>Paracoccaceae</taxon>
        <taxon>Paracoccus</taxon>
    </lineage>
</organism>
<keyword evidence="3" id="KW-1185">Reference proteome</keyword>
<gene>
    <name evidence="2" type="ORF">ACFSCT_07595</name>
</gene>
<evidence type="ECO:0000313" key="3">
    <source>
        <dbReference type="Proteomes" id="UP001597213"/>
    </source>
</evidence>
<evidence type="ECO:0000313" key="2">
    <source>
        <dbReference type="EMBL" id="MFD1881575.1"/>
    </source>
</evidence>
<protein>
    <submittedName>
        <fullName evidence="2">DUF2169 domain-containing protein</fullName>
    </submittedName>
</protein>
<comment type="caution">
    <text evidence="2">The sequence shown here is derived from an EMBL/GenBank/DDBJ whole genome shotgun (WGS) entry which is preliminary data.</text>
</comment>
<proteinExistence type="predicted"/>
<dbReference type="InterPro" id="IPR018683">
    <property type="entry name" value="DUF2169"/>
</dbReference>
<dbReference type="Pfam" id="PF09937">
    <property type="entry name" value="DUF2169"/>
    <property type="match status" value="1"/>
</dbReference>
<evidence type="ECO:0000259" key="1">
    <source>
        <dbReference type="Pfam" id="PF09937"/>
    </source>
</evidence>
<dbReference type="RefSeq" id="WP_379141547.1">
    <property type="nucleotide sequence ID" value="NZ_JBHUEN010000020.1"/>
</dbReference>